<protein>
    <submittedName>
        <fullName evidence="6">Signal peptide peptidase SppA</fullName>
    </submittedName>
</protein>
<evidence type="ECO:0000256" key="3">
    <source>
        <dbReference type="ARBA" id="ARBA00022801"/>
    </source>
</evidence>
<keyword evidence="2" id="KW-0645">Protease</keyword>
<organism evidence="6 7">
    <name type="scientific">Bacillus carboniphilus</name>
    <dbReference type="NCBI Taxonomy" id="86663"/>
    <lineage>
        <taxon>Bacteria</taxon>
        <taxon>Bacillati</taxon>
        <taxon>Bacillota</taxon>
        <taxon>Bacilli</taxon>
        <taxon>Bacillales</taxon>
        <taxon>Bacillaceae</taxon>
        <taxon>Bacillus</taxon>
    </lineage>
</organism>
<dbReference type="EMBL" id="BAAADJ010000023">
    <property type="protein sequence ID" value="GAA0333037.1"/>
    <property type="molecule type" value="Genomic_DNA"/>
</dbReference>
<reference evidence="7" key="1">
    <citation type="journal article" date="2019" name="Int. J. Syst. Evol. Microbiol.">
        <title>The Global Catalogue of Microorganisms (GCM) 10K type strain sequencing project: providing services to taxonomists for standard genome sequencing and annotation.</title>
        <authorList>
            <consortium name="The Broad Institute Genomics Platform"/>
            <consortium name="The Broad Institute Genome Sequencing Center for Infectious Disease"/>
            <person name="Wu L."/>
            <person name="Ma J."/>
        </authorList>
    </citation>
    <scope>NUCLEOTIDE SEQUENCE [LARGE SCALE GENOMIC DNA]</scope>
    <source>
        <strain evidence="7">JCM 9731</strain>
    </source>
</reference>
<sequence length="337" mass="37705">MMNWKRWLAIGIAVVLFIGSSILNFATSVFFGESGSALESWLDEGDKEFEETVIEEGNTNQKIVVLKLEGVIQDTGSAGGILQAEGYNHKKFMKQLEQVKNDNTVKGIILYVNSPGGGVMESAQIHDKIIEIQEETGKKIYVSMGATAASGGYYVSAPADKIFASPDTLTGSLGVIMQAWNFEGLADKYGVDLVTIKSGPFKDIMSPVREVTEEERDILESMVDNSYNQFVKVIAEGRNLSQSRVRELADGRIYDGWQAKDVQLIDEFGYLEDTIDHLKNDLKMKNAQVIEYSSSNSLKTLFEMRMQSWFSGDQEMTSLVRLMSEFQAPRLMYLYTH</sequence>
<dbReference type="InterPro" id="IPR004635">
    <property type="entry name" value="Pept_S49_SppA"/>
</dbReference>
<gene>
    <name evidence="6" type="primary">sppA</name>
    <name evidence="6" type="ORF">GCM10008967_24690</name>
</gene>
<dbReference type="PANTHER" id="PTHR42987:SF7">
    <property type="entry name" value="SIGNAL PEPTIDE PEPTIDASE SPPA-RELATED"/>
    <property type="match status" value="1"/>
</dbReference>
<dbReference type="CDD" id="cd07023">
    <property type="entry name" value="S49_Sppa_N_C"/>
    <property type="match status" value="1"/>
</dbReference>
<evidence type="ECO:0000313" key="6">
    <source>
        <dbReference type="EMBL" id="GAA0333037.1"/>
    </source>
</evidence>
<evidence type="ECO:0000313" key="7">
    <source>
        <dbReference type="Proteomes" id="UP001500782"/>
    </source>
</evidence>
<dbReference type="Pfam" id="PF01343">
    <property type="entry name" value="Peptidase_S49"/>
    <property type="match status" value="1"/>
</dbReference>
<keyword evidence="4" id="KW-0720">Serine protease</keyword>
<comment type="caution">
    <text evidence="6">The sequence shown here is derived from an EMBL/GenBank/DDBJ whole genome shotgun (WGS) entry which is preliminary data.</text>
</comment>
<keyword evidence="3" id="KW-0378">Hydrolase</keyword>
<dbReference type="SUPFAM" id="SSF52096">
    <property type="entry name" value="ClpP/crotonase"/>
    <property type="match status" value="1"/>
</dbReference>
<dbReference type="NCBIfam" id="TIGR00706">
    <property type="entry name" value="SppA_dom"/>
    <property type="match status" value="1"/>
</dbReference>
<comment type="similarity">
    <text evidence="1">Belongs to the peptidase S49 family.</text>
</comment>
<evidence type="ECO:0000256" key="1">
    <source>
        <dbReference type="ARBA" id="ARBA00008683"/>
    </source>
</evidence>
<dbReference type="Proteomes" id="UP001500782">
    <property type="component" value="Unassembled WGS sequence"/>
</dbReference>
<name>A0ABP3G2T6_9BACI</name>
<keyword evidence="7" id="KW-1185">Reference proteome</keyword>
<dbReference type="InterPro" id="IPR029045">
    <property type="entry name" value="ClpP/crotonase-like_dom_sf"/>
</dbReference>
<dbReference type="Gene3D" id="3.90.226.10">
    <property type="entry name" value="2-enoyl-CoA Hydratase, Chain A, domain 1"/>
    <property type="match status" value="1"/>
</dbReference>
<dbReference type="PANTHER" id="PTHR42987">
    <property type="entry name" value="PEPTIDASE S49"/>
    <property type="match status" value="1"/>
</dbReference>
<feature type="domain" description="Peptidase S49" evidence="5">
    <location>
        <begin position="134"/>
        <end position="284"/>
    </location>
</feature>
<evidence type="ECO:0000256" key="4">
    <source>
        <dbReference type="ARBA" id="ARBA00022825"/>
    </source>
</evidence>
<dbReference type="InterPro" id="IPR047272">
    <property type="entry name" value="S49_SppA_C"/>
</dbReference>
<evidence type="ECO:0000259" key="5">
    <source>
        <dbReference type="Pfam" id="PF01343"/>
    </source>
</evidence>
<evidence type="ECO:0000256" key="2">
    <source>
        <dbReference type="ARBA" id="ARBA00022670"/>
    </source>
</evidence>
<accession>A0ABP3G2T6</accession>
<proteinExistence type="inferred from homology"/>
<dbReference type="InterPro" id="IPR002142">
    <property type="entry name" value="Peptidase_S49"/>
</dbReference>